<dbReference type="EMBL" id="JOJR01000339">
    <property type="protein sequence ID" value="RCN39417.1"/>
    <property type="molecule type" value="Genomic_DNA"/>
</dbReference>
<dbReference type="AlphaFoldDB" id="A0A368G9J2"/>
<dbReference type="OrthoDB" id="6126662at2759"/>
<evidence type="ECO:0000313" key="1">
    <source>
        <dbReference type="EMBL" id="RCN39417.1"/>
    </source>
</evidence>
<sequence>MPSPIRPGLDTAVVITEVNKRRLNPFSKNDQLFKRLDEIRDGSEFTIVLQPHDFVKQMKQQILGVHHYKAYLCQQ</sequence>
<gene>
    <name evidence="1" type="ORF">ANCCAN_14656</name>
</gene>
<keyword evidence="2" id="KW-1185">Reference proteome</keyword>
<protein>
    <submittedName>
        <fullName evidence="1">Uncharacterized protein</fullName>
    </submittedName>
</protein>
<reference evidence="1 2" key="1">
    <citation type="submission" date="2014-10" db="EMBL/GenBank/DDBJ databases">
        <title>Draft genome of the hookworm Ancylostoma caninum.</title>
        <authorList>
            <person name="Mitreva M."/>
        </authorList>
    </citation>
    <scope>NUCLEOTIDE SEQUENCE [LARGE SCALE GENOMIC DNA]</scope>
    <source>
        <strain evidence="1 2">Baltimore</strain>
    </source>
</reference>
<accession>A0A368G9J2</accession>
<dbReference type="Proteomes" id="UP000252519">
    <property type="component" value="Unassembled WGS sequence"/>
</dbReference>
<evidence type="ECO:0000313" key="2">
    <source>
        <dbReference type="Proteomes" id="UP000252519"/>
    </source>
</evidence>
<proteinExistence type="predicted"/>
<organism evidence="1 2">
    <name type="scientific">Ancylostoma caninum</name>
    <name type="common">Dog hookworm</name>
    <dbReference type="NCBI Taxonomy" id="29170"/>
    <lineage>
        <taxon>Eukaryota</taxon>
        <taxon>Metazoa</taxon>
        <taxon>Ecdysozoa</taxon>
        <taxon>Nematoda</taxon>
        <taxon>Chromadorea</taxon>
        <taxon>Rhabditida</taxon>
        <taxon>Rhabditina</taxon>
        <taxon>Rhabditomorpha</taxon>
        <taxon>Strongyloidea</taxon>
        <taxon>Ancylostomatidae</taxon>
        <taxon>Ancylostomatinae</taxon>
        <taxon>Ancylostoma</taxon>
    </lineage>
</organism>
<dbReference type="STRING" id="29170.A0A368G9J2"/>
<name>A0A368G9J2_ANCCA</name>
<comment type="caution">
    <text evidence="1">The sequence shown here is derived from an EMBL/GenBank/DDBJ whole genome shotgun (WGS) entry which is preliminary data.</text>
</comment>